<organism evidence="9 10">
    <name type="scientific">Paenimyroides aestuarii</name>
    <dbReference type="NCBI Taxonomy" id="2968490"/>
    <lineage>
        <taxon>Bacteria</taxon>
        <taxon>Pseudomonadati</taxon>
        <taxon>Bacteroidota</taxon>
        <taxon>Flavobacteriia</taxon>
        <taxon>Flavobacteriales</taxon>
        <taxon>Flavobacteriaceae</taxon>
        <taxon>Paenimyroides</taxon>
    </lineage>
</organism>
<proteinExistence type="predicted"/>
<evidence type="ECO:0000256" key="6">
    <source>
        <dbReference type="SAM" id="Phobius"/>
    </source>
</evidence>
<evidence type="ECO:0000256" key="3">
    <source>
        <dbReference type="ARBA" id="ARBA00022692"/>
    </source>
</evidence>
<feature type="domain" description="DUF4131" evidence="8">
    <location>
        <begin position="24"/>
        <end position="174"/>
    </location>
</feature>
<dbReference type="InterPro" id="IPR052159">
    <property type="entry name" value="Competence_DNA_uptake"/>
</dbReference>
<evidence type="ECO:0000259" key="7">
    <source>
        <dbReference type="Pfam" id="PF03772"/>
    </source>
</evidence>
<feature type="transmembrane region" description="Helical" evidence="6">
    <location>
        <begin position="58"/>
        <end position="79"/>
    </location>
</feature>
<dbReference type="InterPro" id="IPR004477">
    <property type="entry name" value="ComEC_N"/>
</dbReference>
<keyword evidence="5 6" id="KW-0472">Membrane</keyword>
<keyword evidence="10" id="KW-1185">Reference proteome</keyword>
<feature type="transmembrane region" description="Helical" evidence="6">
    <location>
        <begin position="20"/>
        <end position="46"/>
    </location>
</feature>
<gene>
    <name evidence="9" type="ORF">NPX36_08740</name>
</gene>
<accession>A0ABY5NPH2</accession>
<dbReference type="Proteomes" id="UP001317001">
    <property type="component" value="Chromosome"/>
</dbReference>
<dbReference type="Pfam" id="PF03772">
    <property type="entry name" value="Competence"/>
    <property type="match status" value="1"/>
</dbReference>
<name>A0ABY5NPH2_9FLAO</name>
<comment type="subcellular location">
    <subcellularLocation>
        <location evidence="1">Cell membrane</location>
        <topology evidence="1">Multi-pass membrane protein</topology>
    </subcellularLocation>
</comment>
<dbReference type="InterPro" id="IPR025405">
    <property type="entry name" value="DUF4131"/>
</dbReference>
<keyword evidence="3 6" id="KW-0812">Transmembrane</keyword>
<evidence type="ECO:0000259" key="8">
    <source>
        <dbReference type="Pfam" id="PF13567"/>
    </source>
</evidence>
<dbReference type="PANTHER" id="PTHR30619:SF1">
    <property type="entry name" value="RECOMBINATION PROTEIN 2"/>
    <property type="match status" value="1"/>
</dbReference>
<evidence type="ECO:0000256" key="1">
    <source>
        <dbReference type="ARBA" id="ARBA00004651"/>
    </source>
</evidence>
<dbReference type="RefSeq" id="WP_257498356.1">
    <property type="nucleotide sequence ID" value="NZ_CP102382.1"/>
</dbReference>
<evidence type="ECO:0000313" key="9">
    <source>
        <dbReference type="EMBL" id="UUV20454.1"/>
    </source>
</evidence>
<feature type="transmembrane region" description="Helical" evidence="6">
    <location>
        <begin position="316"/>
        <end position="335"/>
    </location>
</feature>
<feature type="transmembrane region" description="Helical" evidence="6">
    <location>
        <begin position="465"/>
        <end position="485"/>
    </location>
</feature>
<feature type="transmembrane region" description="Helical" evidence="6">
    <location>
        <begin position="397"/>
        <end position="418"/>
    </location>
</feature>
<feature type="domain" description="ComEC/Rec2-related protein" evidence="7">
    <location>
        <begin position="219"/>
        <end position="483"/>
    </location>
</feature>
<feature type="transmembrane region" description="Helical" evidence="6">
    <location>
        <begin position="373"/>
        <end position="391"/>
    </location>
</feature>
<keyword evidence="2" id="KW-1003">Cell membrane</keyword>
<reference evidence="9 10" key="1">
    <citation type="submission" date="2022-08" db="EMBL/GenBank/DDBJ databases">
        <title>Myroides zhujiangensis sp. nov., a novel bacterium isolated from sediment in the Pearl River Estuary.</title>
        <authorList>
            <person name="Cui L."/>
        </authorList>
    </citation>
    <scope>NUCLEOTIDE SEQUENCE [LARGE SCALE GENOMIC DNA]</scope>
    <source>
        <strain evidence="9 10">SCSIO 72103</strain>
    </source>
</reference>
<dbReference type="NCBIfam" id="TIGR00360">
    <property type="entry name" value="ComEC_N-term"/>
    <property type="match status" value="1"/>
</dbReference>
<feature type="transmembrane region" description="Helical" evidence="6">
    <location>
        <begin position="240"/>
        <end position="262"/>
    </location>
</feature>
<evidence type="ECO:0000256" key="2">
    <source>
        <dbReference type="ARBA" id="ARBA00022475"/>
    </source>
</evidence>
<dbReference type="Pfam" id="PF13567">
    <property type="entry name" value="DUF4131"/>
    <property type="match status" value="1"/>
</dbReference>
<dbReference type="PANTHER" id="PTHR30619">
    <property type="entry name" value="DNA INTERNALIZATION/COMPETENCE PROTEIN COMEC/REC2"/>
    <property type="match status" value="1"/>
</dbReference>
<feature type="transmembrane region" description="Helical" evidence="6">
    <location>
        <begin position="341"/>
        <end position="361"/>
    </location>
</feature>
<evidence type="ECO:0000313" key="10">
    <source>
        <dbReference type="Proteomes" id="UP001317001"/>
    </source>
</evidence>
<dbReference type="EMBL" id="CP102382">
    <property type="protein sequence ID" value="UUV20454.1"/>
    <property type="molecule type" value="Genomic_DNA"/>
</dbReference>
<feature type="transmembrane region" description="Helical" evidence="6">
    <location>
        <begin position="269"/>
        <end position="287"/>
    </location>
</feature>
<protein>
    <submittedName>
        <fullName evidence="9">ComEC family competence protein</fullName>
    </submittedName>
</protein>
<sequence length="662" mass="75482">MKYPIYPITFSYVSGIFCSLYTGLSLQFALIFGAIALLLFGFFILMQYNKGFHKNYNFFTLIAVCNLFIALGFVFHRLANKKIEVQQLNESEFSVKTIRVLKSNTYSHRIYADLVSHPQQPTVLVTFSNKQKTPKVGEVYKIVGSIKEVPYPRNPYDFDYKNYLKQKNIHYQIASYYPAVLIGKEHSVISKIADFRSLLMEQFSKMGYADQTKGFVEALLFGVKNNLDTNLQNQFKDFGIMHILAVSGLHVFILFSTLNYVLKQMRVPAKLIVLVLVLFLIMFSFMAGLAGSVVRASLMCILVLFGTVFERRVITYNILASSMLLILLVAPNYLFDIGFQLSYAAVFSIVFCFPVIQRFFTFNNPIINYFTQLIGISLVAQLGILPISVYYFNQVPILFLLGNLIAVPIATALLTSWFSQLIVSFIWLKFASYGTIVLEFVSNLCFNTLAKLNTLFPMKAFDVHFSSLQAITAFLFVMSVFWYFQNKQNRKILLSMCLLISFQLASIQKVYRNNSTSELVLVADRTNVVFLNRSGTCIAQIGNASPIAQSSIKNYLLHNGIKQKKTDSLCNSFTINNNSWLIIDSLAVYPSKKVDYLVLHQNAKVNIERLIAYTQPKQVILHSSNYGYLNEEYAAYLKKIKIPCHDMRNKGSFNINYNSDNN</sequence>
<keyword evidence="4 6" id="KW-1133">Transmembrane helix</keyword>
<evidence type="ECO:0000256" key="5">
    <source>
        <dbReference type="ARBA" id="ARBA00023136"/>
    </source>
</evidence>
<evidence type="ECO:0000256" key="4">
    <source>
        <dbReference type="ARBA" id="ARBA00022989"/>
    </source>
</evidence>